<feature type="compositionally biased region" description="Low complexity" evidence="1">
    <location>
        <begin position="173"/>
        <end position="195"/>
    </location>
</feature>
<feature type="region of interest" description="Disordered" evidence="1">
    <location>
        <begin position="212"/>
        <end position="236"/>
    </location>
</feature>
<dbReference type="OrthoDB" id="5421421at2759"/>
<dbReference type="EMBL" id="PEDP01000048">
    <property type="protein sequence ID" value="POS87966.1"/>
    <property type="molecule type" value="Genomic_DNA"/>
</dbReference>
<sequence length="322" mass="37049">MSSRLKQIESHLENQSNNSRFILPPIYPAPPPDQDVNRTYHSETLALPALQFRNEQGCRQGQRTWRKKDRDANYWRRIYESPSLNKEEKLLTQLKGIEGLPWKEIVVKYNEKMGLDMRQPALQMRLTRLTCRMDNLLAGEVSQNTKDSSTTSLYHHPQLSSQLPQLPSPLPSPISSIQQQQQQQQQRQFHQPPQQQHLKLLQLPQLSQQIHSQSQSHYPYHVPQFNSPGLSSPPQPTVDPNFTREAFFLSQAPYTTYVPMSGSTLWPGTSGNSNYLNNLSATSNLSDLLYYDSQAESHLPQRQSSNCNNLNNFRYMNGSSIF</sequence>
<name>A0A2S4Q115_9PEZI</name>
<feature type="compositionally biased region" description="Low complexity" evidence="1">
    <location>
        <begin position="155"/>
        <end position="165"/>
    </location>
</feature>
<feature type="compositionally biased region" description="Polar residues" evidence="1">
    <location>
        <begin position="142"/>
        <end position="153"/>
    </location>
</feature>
<protein>
    <submittedName>
        <fullName evidence="2">Uncharacterized protein</fullName>
    </submittedName>
</protein>
<dbReference type="Proteomes" id="UP000237438">
    <property type="component" value="Unassembled WGS sequence"/>
</dbReference>
<accession>A0A2S4Q115</accession>
<keyword evidence="3" id="KW-1185">Reference proteome</keyword>
<organism evidence="2 3">
    <name type="scientific">Erysiphe pulchra</name>
    <dbReference type="NCBI Taxonomy" id="225359"/>
    <lineage>
        <taxon>Eukaryota</taxon>
        <taxon>Fungi</taxon>
        <taxon>Dikarya</taxon>
        <taxon>Ascomycota</taxon>
        <taxon>Pezizomycotina</taxon>
        <taxon>Leotiomycetes</taxon>
        <taxon>Erysiphales</taxon>
        <taxon>Erysiphaceae</taxon>
        <taxon>Erysiphe</taxon>
    </lineage>
</organism>
<dbReference type="AlphaFoldDB" id="A0A2S4Q115"/>
<reference evidence="2 3" key="1">
    <citation type="submission" date="2017-10" db="EMBL/GenBank/DDBJ databases">
        <title>Development of genomic resources for the powdery mildew, Erysiphe pulchra.</title>
        <authorList>
            <person name="Wadl P.A."/>
            <person name="Mack B.M."/>
            <person name="Moore G."/>
            <person name="Beltz S.B."/>
        </authorList>
    </citation>
    <scope>NUCLEOTIDE SEQUENCE [LARGE SCALE GENOMIC DNA]</scope>
    <source>
        <strain evidence="2">Cflorida</strain>
    </source>
</reference>
<evidence type="ECO:0000256" key="1">
    <source>
        <dbReference type="SAM" id="MobiDB-lite"/>
    </source>
</evidence>
<evidence type="ECO:0000313" key="3">
    <source>
        <dbReference type="Proteomes" id="UP000237438"/>
    </source>
</evidence>
<feature type="region of interest" description="Disordered" evidence="1">
    <location>
        <begin position="142"/>
        <end position="195"/>
    </location>
</feature>
<evidence type="ECO:0000313" key="2">
    <source>
        <dbReference type="EMBL" id="POS87966.1"/>
    </source>
</evidence>
<comment type="caution">
    <text evidence="2">The sequence shown here is derived from an EMBL/GenBank/DDBJ whole genome shotgun (WGS) entry which is preliminary data.</text>
</comment>
<gene>
    <name evidence="2" type="ORF">EPUL_003802</name>
</gene>
<dbReference type="STRING" id="225359.A0A2S4Q115"/>
<proteinExistence type="predicted"/>